<dbReference type="PANTHER" id="PTHR42085">
    <property type="entry name" value="F-BOX DOMAIN-CONTAINING PROTEIN"/>
    <property type="match status" value="1"/>
</dbReference>
<evidence type="ECO:0008006" key="3">
    <source>
        <dbReference type="Google" id="ProtNLM"/>
    </source>
</evidence>
<dbReference type="Proteomes" id="UP001296104">
    <property type="component" value="Unassembled WGS sequence"/>
</dbReference>
<organism evidence="1 2">
    <name type="scientific">Lecanosticta acicola</name>
    <dbReference type="NCBI Taxonomy" id="111012"/>
    <lineage>
        <taxon>Eukaryota</taxon>
        <taxon>Fungi</taxon>
        <taxon>Dikarya</taxon>
        <taxon>Ascomycota</taxon>
        <taxon>Pezizomycotina</taxon>
        <taxon>Dothideomycetes</taxon>
        <taxon>Dothideomycetidae</taxon>
        <taxon>Mycosphaerellales</taxon>
        <taxon>Mycosphaerellaceae</taxon>
        <taxon>Lecanosticta</taxon>
    </lineage>
</organism>
<comment type="caution">
    <text evidence="1">The sequence shown here is derived from an EMBL/GenBank/DDBJ whole genome shotgun (WGS) entry which is preliminary data.</text>
</comment>
<evidence type="ECO:0000313" key="2">
    <source>
        <dbReference type="Proteomes" id="UP001296104"/>
    </source>
</evidence>
<evidence type="ECO:0000313" key="1">
    <source>
        <dbReference type="EMBL" id="CAK3969518.1"/>
    </source>
</evidence>
<protein>
    <recommendedName>
        <fullName evidence="3">F-box domain-containing protein</fullName>
    </recommendedName>
</protein>
<gene>
    <name evidence="1" type="ORF">LECACI_7A003568</name>
</gene>
<reference evidence="1" key="1">
    <citation type="submission" date="2023-11" db="EMBL/GenBank/DDBJ databases">
        <authorList>
            <person name="Alioto T."/>
            <person name="Alioto T."/>
            <person name="Gomez Garrido J."/>
        </authorList>
    </citation>
    <scope>NUCLEOTIDE SEQUENCE</scope>
</reference>
<keyword evidence="2" id="KW-1185">Reference proteome</keyword>
<proteinExistence type="predicted"/>
<dbReference type="EMBL" id="CAVMBE010000017">
    <property type="protein sequence ID" value="CAK3969518.1"/>
    <property type="molecule type" value="Genomic_DNA"/>
</dbReference>
<dbReference type="InterPro" id="IPR038883">
    <property type="entry name" value="AN11006-like"/>
</dbReference>
<name>A0AAI8YWX0_9PEZI</name>
<sequence>MANRSMPFRFLDLPPELRMRVYPYLLEEDRGISIRHSKTTKLKARAIGTYWTPLNMPVALLATCKIINKEATPVLYGNNSFSVDPRTRPLQDHFLEKIGGSIRYLRRVTLAWANKRERHAMLVRLKKAVFLTELGLPWYLVSHVGIEAIAKELGPLIRSLHKSQRKDEERKERKVSNIIVVPAGDRHSFRSLEKHTRAVGEAKQGETEIRDILEKTLK</sequence>
<accession>A0AAI8YWX0</accession>
<dbReference type="AlphaFoldDB" id="A0AAI8YWX0"/>
<dbReference type="PANTHER" id="PTHR42085:SF8">
    <property type="entry name" value="F-BOX DOMAIN-CONTAINING PROTEIN"/>
    <property type="match status" value="1"/>
</dbReference>